<feature type="transmembrane region" description="Helical" evidence="8">
    <location>
        <begin position="17"/>
        <end position="42"/>
    </location>
</feature>
<feature type="transmembrane region" description="Helical" evidence="8">
    <location>
        <begin position="118"/>
        <end position="140"/>
    </location>
</feature>
<evidence type="ECO:0000313" key="11">
    <source>
        <dbReference type="EMBL" id="MCR6098736.1"/>
    </source>
</evidence>
<comment type="subcellular location">
    <subcellularLocation>
        <location evidence="1">Membrane</location>
        <topology evidence="1">Multi-pass membrane protein</topology>
    </subcellularLocation>
</comment>
<dbReference type="EMBL" id="JABXYM010000002">
    <property type="protein sequence ID" value="MCR6098736.1"/>
    <property type="molecule type" value="Genomic_DNA"/>
</dbReference>
<evidence type="ECO:0000256" key="1">
    <source>
        <dbReference type="ARBA" id="ARBA00004141"/>
    </source>
</evidence>
<accession>A0A9Q4B5M6</accession>
<keyword evidence="7 8" id="KW-0472">Membrane</keyword>
<comment type="similarity">
    <text evidence="2">Belongs to the cation diffusion facilitator (CDF) transporter (TC 2.A.4) family. SLC30A subfamily.</text>
</comment>
<organism evidence="11 12">
    <name type="scientific">Salipaludibacillus agaradhaerens</name>
    <name type="common">Bacillus agaradhaerens</name>
    <dbReference type="NCBI Taxonomy" id="76935"/>
    <lineage>
        <taxon>Bacteria</taxon>
        <taxon>Bacillati</taxon>
        <taxon>Bacillota</taxon>
        <taxon>Bacilli</taxon>
        <taxon>Bacillales</taxon>
        <taxon>Bacillaceae</taxon>
    </lineage>
</organism>
<feature type="transmembrane region" description="Helical" evidence="8">
    <location>
        <begin position="54"/>
        <end position="72"/>
    </location>
</feature>
<dbReference type="RefSeq" id="WP_257823121.1">
    <property type="nucleotide sequence ID" value="NZ_JABXYM010000002.1"/>
</dbReference>
<name>A0A9Q4B5M6_SALAG</name>
<evidence type="ECO:0000256" key="7">
    <source>
        <dbReference type="ARBA" id="ARBA00023136"/>
    </source>
</evidence>
<keyword evidence="6" id="KW-0406">Ion transport</keyword>
<feature type="domain" description="Cation efflux protein transmembrane" evidence="9">
    <location>
        <begin position="20"/>
        <end position="209"/>
    </location>
</feature>
<dbReference type="GO" id="GO:0005385">
    <property type="term" value="F:zinc ion transmembrane transporter activity"/>
    <property type="evidence" value="ECO:0007669"/>
    <property type="project" value="TreeGrafter"/>
</dbReference>
<keyword evidence="12" id="KW-1185">Reference proteome</keyword>
<evidence type="ECO:0000256" key="3">
    <source>
        <dbReference type="ARBA" id="ARBA00022448"/>
    </source>
</evidence>
<feature type="transmembrane region" description="Helical" evidence="8">
    <location>
        <begin position="84"/>
        <end position="106"/>
    </location>
</feature>
<proteinExistence type="inferred from homology"/>
<comment type="caution">
    <text evidence="11">The sequence shown here is derived from an EMBL/GenBank/DDBJ whole genome shotgun (WGS) entry which is preliminary data.</text>
</comment>
<dbReference type="PANTHER" id="PTHR11562:SF17">
    <property type="entry name" value="RE54080P-RELATED"/>
    <property type="match status" value="1"/>
</dbReference>
<feature type="transmembrane region" description="Helical" evidence="8">
    <location>
        <begin position="184"/>
        <end position="201"/>
    </location>
</feature>
<evidence type="ECO:0000256" key="2">
    <source>
        <dbReference type="ARBA" id="ARBA00008873"/>
    </source>
</evidence>
<evidence type="ECO:0000259" key="10">
    <source>
        <dbReference type="Pfam" id="PF16916"/>
    </source>
</evidence>
<evidence type="ECO:0000256" key="6">
    <source>
        <dbReference type="ARBA" id="ARBA00023065"/>
    </source>
</evidence>
<dbReference type="GO" id="GO:0005886">
    <property type="term" value="C:plasma membrane"/>
    <property type="evidence" value="ECO:0007669"/>
    <property type="project" value="TreeGrafter"/>
</dbReference>
<dbReference type="InterPro" id="IPR027469">
    <property type="entry name" value="Cation_efflux_TMD_sf"/>
</dbReference>
<evidence type="ECO:0000256" key="4">
    <source>
        <dbReference type="ARBA" id="ARBA00022692"/>
    </source>
</evidence>
<dbReference type="Pfam" id="PF16916">
    <property type="entry name" value="ZT_dimer"/>
    <property type="match status" value="1"/>
</dbReference>
<dbReference type="InterPro" id="IPR027470">
    <property type="entry name" value="Cation_efflux_CTD"/>
</dbReference>
<dbReference type="InterPro" id="IPR002524">
    <property type="entry name" value="Cation_efflux"/>
</dbReference>
<feature type="transmembrane region" description="Helical" evidence="8">
    <location>
        <begin position="152"/>
        <end position="178"/>
    </location>
</feature>
<sequence>MSGHHHHHHSSKNKKSLIWAMIIIGSWMFIELIGGILTGSLALLADAGHMFSDFINLLISFVAIVFASRAATNKKTFGNHRIEILAALMNALMLIGVSVYIIFEAIGRLAAPTIVSSGPMMIIAIIGLVANIGALMVLSGKNTKENLNMRGAYLHVLGDTLGSVSAILASSLIMAFQWYWADPLLSLLIAMLIALSGVRLLKETVHVLMEGTPSGIQIEELKKGLMAITGVIDVHQLHVWSLSSDVHSFSCHLVIDNTFSDNHQRILNEVDRWISNHANIQNRAIQIETAGDFNCITQPY</sequence>
<evidence type="ECO:0000313" key="12">
    <source>
        <dbReference type="Proteomes" id="UP001057753"/>
    </source>
</evidence>
<dbReference type="PANTHER" id="PTHR11562">
    <property type="entry name" value="CATION EFFLUX PROTEIN/ ZINC TRANSPORTER"/>
    <property type="match status" value="1"/>
</dbReference>
<feature type="domain" description="Cation efflux protein cytoplasmic" evidence="10">
    <location>
        <begin position="213"/>
        <end position="289"/>
    </location>
</feature>
<dbReference type="Gene3D" id="1.20.1510.10">
    <property type="entry name" value="Cation efflux protein transmembrane domain"/>
    <property type="match status" value="1"/>
</dbReference>
<gene>
    <name evidence="11" type="ORF">HXA33_19690</name>
</gene>
<dbReference type="InterPro" id="IPR036837">
    <property type="entry name" value="Cation_efflux_CTD_sf"/>
</dbReference>
<keyword evidence="5 8" id="KW-1133">Transmembrane helix</keyword>
<evidence type="ECO:0000259" key="9">
    <source>
        <dbReference type="Pfam" id="PF01545"/>
    </source>
</evidence>
<dbReference type="SUPFAM" id="SSF161111">
    <property type="entry name" value="Cation efflux protein transmembrane domain-like"/>
    <property type="match status" value="1"/>
</dbReference>
<dbReference type="Proteomes" id="UP001057753">
    <property type="component" value="Unassembled WGS sequence"/>
</dbReference>
<dbReference type="Pfam" id="PF01545">
    <property type="entry name" value="Cation_efflux"/>
    <property type="match status" value="1"/>
</dbReference>
<dbReference type="SUPFAM" id="SSF160240">
    <property type="entry name" value="Cation efflux protein cytoplasmic domain-like"/>
    <property type="match status" value="1"/>
</dbReference>
<keyword evidence="3" id="KW-0813">Transport</keyword>
<reference evidence="11" key="1">
    <citation type="submission" date="2020-06" db="EMBL/GenBank/DDBJ databases">
        <title>Insight into the genomes of haloalkaliphilic bacilli from Kenyan soda lakes.</title>
        <authorList>
            <person name="Mwirichia R."/>
            <person name="Villamizar G.C."/>
            <person name="Poehlein A."/>
            <person name="Mugweru J."/>
            <person name="Kipnyargis A."/>
            <person name="Kiplimo D."/>
            <person name="Orwa P."/>
            <person name="Daniel R."/>
        </authorList>
    </citation>
    <scope>NUCLEOTIDE SEQUENCE</scope>
    <source>
        <strain evidence="11">B1096_S55</strain>
    </source>
</reference>
<dbReference type="InterPro" id="IPR058533">
    <property type="entry name" value="Cation_efflux_TM"/>
</dbReference>
<dbReference type="AlphaFoldDB" id="A0A9Q4B5M6"/>
<dbReference type="NCBIfam" id="TIGR01297">
    <property type="entry name" value="CDF"/>
    <property type="match status" value="1"/>
</dbReference>
<dbReference type="InterPro" id="IPR050681">
    <property type="entry name" value="CDF/SLC30A"/>
</dbReference>
<protein>
    <submittedName>
        <fullName evidence="11">Cation transporter</fullName>
    </submittedName>
</protein>
<evidence type="ECO:0000256" key="5">
    <source>
        <dbReference type="ARBA" id="ARBA00022989"/>
    </source>
</evidence>
<evidence type="ECO:0000256" key="8">
    <source>
        <dbReference type="SAM" id="Phobius"/>
    </source>
</evidence>
<keyword evidence="4 8" id="KW-0812">Transmembrane</keyword>